<evidence type="ECO:0000256" key="1">
    <source>
        <dbReference type="ARBA" id="ARBA00022669"/>
    </source>
</evidence>
<keyword evidence="6" id="KW-1185">Reference proteome</keyword>
<feature type="domain" description="LysM" evidence="4">
    <location>
        <begin position="496"/>
        <end position="542"/>
    </location>
</feature>
<feature type="domain" description="LysM" evidence="4">
    <location>
        <begin position="170"/>
        <end position="215"/>
    </location>
</feature>
<evidence type="ECO:0000313" key="5">
    <source>
        <dbReference type="EMBL" id="KAK0647930.1"/>
    </source>
</evidence>
<dbReference type="SMART" id="SM00257">
    <property type="entry name" value="LysM"/>
    <property type="match status" value="2"/>
</dbReference>
<dbReference type="InterPro" id="IPR018392">
    <property type="entry name" value="LysM"/>
</dbReference>
<protein>
    <submittedName>
        <fullName evidence="5">LysM domain-containing protein</fullName>
    </submittedName>
</protein>
<name>A0AA40CQY8_9PEZI</name>
<feature type="domain" description="LysM" evidence="4">
    <location>
        <begin position="713"/>
        <end position="763"/>
    </location>
</feature>
<evidence type="ECO:0000313" key="6">
    <source>
        <dbReference type="Proteomes" id="UP001175001"/>
    </source>
</evidence>
<dbReference type="AlphaFoldDB" id="A0AA40CQY8"/>
<keyword evidence="2" id="KW-0843">Virulence</keyword>
<feature type="domain" description="LysM" evidence="4">
    <location>
        <begin position="220"/>
        <end position="268"/>
    </location>
</feature>
<evidence type="ECO:0000256" key="3">
    <source>
        <dbReference type="SAM" id="MobiDB-lite"/>
    </source>
</evidence>
<feature type="region of interest" description="Disordered" evidence="3">
    <location>
        <begin position="562"/>
        <end position="594"/>
    </location>
</feature>
<evidence type="ECO:0000259" key="4">
    <source>
        <dbReference type="PROSITE" id="PS51782"/>
    </source>
</evidence>
<reference evidence="5" key="1">
    <citation type="submission" date="2023-06" db="EMBL/GenBank/DDBJ databases">
        <title>Multi-omics analyses reveal the molecular pathogenesis toolkit of Lasiodiplodia hormozganensis, a cross-kingdom pathogen.</title>
        <authorList>
            <person name="Felix C."/>
            <person name="Meneses R."/>
            <person name="Goncalves M.F.M."/>
            <person name="Tilleman L."/>
            <person name="Duarte A.S."/>
            <person name="Jorrin-Novo J.V."/>
            <person name="Van De Peer Y."/>
            <person name="Deforce D."/>
            <person name="Van Nieuwerburgh F."/>
            <person name="Esteves A.C."/>
            <person name="Alves A."/>
        </authorList>
    </citation>
    <scope>NUCLEOTIDE SEQUENCE</scope>
    <source>
        <strain evidence="5">CBS 339.90</strain>
    </source>
</reference>
<dbReference type="PROSITE" id="PS51782">
    <property type="entry name" value="LYSM"/>
    <property type="match status" value="6"/>
</dbReference>
<dbReference type="Proteomes" id="UP001175001">
    <property type="component" value="Unassembled WGS sequence"/>
</dbReference>
<dbReference type="InterPro" id="IPR036779">
    <property type="entry name" value="LysM_dom_sf"/>
</dbReference>
<dbReference type="PANTHER" id="PTHR34997:SF21">
    <property type="entry name" value="LYSM DOMAIN-CONTAINING PROTEIN"/>
    <property type="match status" value="1"/>
</dbReference>
<feature type="domain" description="LysM" evidence="4">
    <location>
        <begin position="623"/>
        <end position="670"/>
    </location>
</feature>
<gene>
    <name evidence="5" type="ORF">DIS24_g7263</name>
</gene>
<dbReference type="CDD" id="cd00118">
    <property type="entry name" value="LysM"/>
    <property type="match status" value="3"/>
</dbReference>
<dbReference type="GO" id="GO:0008061">
    <property type="term" value="F:chitin binding"/>
    <property type="evidence" value="ECO:0007669"/>
    <property type="project" value="UniProtKB-KW"/>
</dbReference>
<dbReference type="InterPro" id="IPR052210">
    <property type="entry name" value="LysM1-like"/>
</dbReference>
<dbReference type="Gene3D" id="3.10.350.10">
    <property type="entry name" value="LysM domain"/>
    <property type="match status" value="5"/>
</dbReference>
<sequence>MADLQCIPVVFTFRPGNYYNDTLLKSACTPDCDKSLESWEAGIFGNCHDVPWTDAYNESAPIETVPNLVRYNYNQTCRMDSGRYCNAVLGAAAASGGGGNSSACDLCAVKALQFAAGSPYYDGSMLQAQSVYQQLTSSCGVTGLPLSTTTLSFLTSTSTTPSPTPTCAGKTYSIQSGDDCHSIAKSQGIGTMWLMTDNNLPAWCNDFPTTGDLCLVNTCSVYTVQQNDTCDSMAAANSISTVQLHAWNPSINAGCSNLNSSIGFEVCINEPGQKYITPNETFTATTATTPAPVPTNVADGTNTECGQYYQAVAGDYCNLLTLKFGISLEDFIFLNPAINENCTNLYADESYCVEAVGDINTYSGRPGYVTATPTYSMIPWDSWPDATFTPNTTTSTGLPLASGTRRDCNIYMDGDDYQFPDAAVDGTTQCDIVAGFWGISVTDLTYWNPSLNASSANCSLSTGLSYCAIWVDVPAPAIPTTTSAPIRDGAVANCTYYYDVEAGLTCQDVLDYTCLTIAQFYAMNPAVGADCSGLWLGYQYCVRTDDYVDLIGCSDGDDNSTTTTQTGTLTAPPTTGTQTGTAVPSTTAPGPTQTGQPANCNAWYIAQGKTTQPPPRNIYALSLTKRMTDGDSCASVETTYLISAAQFLAWNPAVSEDCSTGFWAGYAYCVGTTDAPVSTPAATTTTSAASTTTTAAVVPSPTQENSIVSNCNKYAQAAEGDYCSLFAEENGITAAELYAWNAVLGEDGSGCDTQFWLGYWYCIGVAAS</sequence>
<comment type="caution">
    <text evidence="5">The sequence shown here is derived from an EMBL/GenBank/DDBJ whole genome shotgun (WGS) entry which is preliminary data.</text>
</comment>
<keyword evidence="1" id="KW-0147">Chitin-binding</keyword>
<feature type="domain" description="LysM" evidence="4">
    <location>
        <begin position="307"/>
        <end position="353"/>
    </location>
</feature>
<dbReference type="EMBL" id="JAUJDW010000041">
    <property type="protein sequence ID" value="KAK0647930.1"/>
    <property type="molecule type" value="Genomic_DNA"/>
</dbReference>
<accession>A0AA40CQY8</accession>
<organism evidence="5 6">
    <name type="scientific">Lasiodiplodia hormozganensis</name>
    <dbReference type="NCBI Taxonomy" id="869390"/>
    <lineage>
        <taxon>Eukaryota</taxon>
        <taxon>Fungi</taxon>
        <taxon>Dikarya</taxon>
        <taxon>Ascomycota</taxon>
        <taxon>Pezizomycotina</taxon>
        <taxon>Dothideomycetes</taxon>
        <taxon>Dothideomycetes incertae sedis</taxon>
        <taxon>Botryosphaeriales</taxon>
        <taxon>Botryosphaeriaceae</taxon>
        <taxon>Lasiodiplodia</taxon>
    </lineage>
</organism>
<dbReference type="PANTHER" id="PTHR34997">
    <property type="entry name" value="AM15"/>
    <property type="match status" value="1"/>
</dbReference>
<proteinExistence type="predicted"/>
<evidence type="ECO:0000256" key="2">
    <source>
        <dbReference type="ARBA" id="ARBA00023026"/>
    </source>
</evidence>
<dbReference type="Pfam" id="PF01476">
    <property type="entry name" value="LysM"/>
    <property type="match status" value="2"/>
</dbReference>